<keyword evidence="1" id="KW-0812">Transmembrane</keyword>
<evidence type="ECO:0000313" key="2">
    <source>
        <dbReference type="EMBL" id="TFK18277.1"/>
    </source>
</evidence>
<sequence length="379" mass="42883">MADPGILLSPEQQLEVNRTEQYYVILAFWFGGWIYGMYFILFITSTYITWKSNSLASRTRVSLIFFWATVWMFVLTTYYMAANISRHLNAFFEFPVKYPGKYAKEYLKDYTQWDNWSFAFIMDLLVWTGDALAIYRCFIVWNHNFWVIILPCLLLVLSFIINTTALVYFKNPMNVPMHIMKPFFNLIYPVNIAQSCITTGLIAYKLWSQHRATRRAGLQISVGVNLVTVIRIIVESAAIFTVQQIILMGFFYAGHSGHLFLHGTLMPCIGIVFLLISVRVYAAKARANSANTNGRSGANASMAFSGWMPDWRSPGNTYHSRGQPTDNAVAVSVSVQRSVTLGGPGHGVNSKFGAEENGYDRGDDYIISDGDQKRAELGA</sequence>
<feature type="transmembrane region" description="Helical" evidence="1">
    <location>
        <begin position="61"/>
        <end position="81"/>
    </location>
</feature>
<evidence type="ECO:0000313" key="3">
    <source>
        <dbReference type="Proteomes" id="UP000307440"/>
    </source>
</evidence>
<keyword evidence="3" id="KW-1185">Reference proteome</keyword>
<feature type="transmembrane region" description="Helical" evidence="1">
    <location>
        <begin position="186"/>
        <end position="207"/>
    </location>
</feature>
<feature type="transmembrane region" description="Helical" evidence="1">
    <location>
        <begin position="259"/>
        <end position="282"/>
    </location>
</feature>
<dbReference type="OrthoDB" id="3357408at2759"/>
<keyword evidence="1" id="KW-0472">Membrane</keyword>
<evidence type="ECO:0000256" key="1">
    <source>
        <dbReference type="SAM" id="Phobius"/>
    </source>
</evidence>
<protein>
    <recommendedName>
        <fullName evidence="4">Integral membrane protein</fullName>
    </recommendedName>
</protein>
<organism evidence="2 3">
    <name type="scientific">Coprinopsis marcescibilis</name>
    <name type="common">Agaric fungus</name>
    <name type="synonym">Psathyrella marcescibilis</name>
    <dbReference type="NCBI Taxonomy" id="230819"/>
    <lineage>
        <taxon>Eukaryota</taxon>
        <taxon>Fungi</taxon>
        <taxon>Dikarya</taxon>
        <taxon>Basidiomycota</taxon>
        <taxon>Agaricomycotina</taxon>
        <taxon>Agaricomycetes</taxon>
        <taxon>Agaricomycetidae</taxon>
        <taxon>Agaricales</taxon>
        <taxon>Agaricineae</taxon>
        <taxon>Psathyrellaceae</taxon>
        <taxon>Coprinopsis</taxon>
    </lineage>
</organism>
<dbReference type="EMBL" id="ML210415">
    <property type="protein sequence ID" value="TFK18277.1"/>
    <property type="molecule type" value="Genomic_DNA"/>
</dbReference>
<dbReference type="AlphaFoldDB" id="A0A5C3KEQ6"/>
<reference evidence="2 3" key="1">
    <citation type="journal article" date="2019" name="Nat. Ecol. Evol.">
        <title>Megaphylogeny resolves global patterns of mushroom evolution.</title>
        <authorList>
            <person name="Varga T."/>
            <person name="Krizsan K."/>
            <person name="Foldi C."/>
            <person name="Dima B."/>
            <person name="Sanchez-Garcia M."/>
            <person name="Sanchez-Ramirez S."/>
            <person name="Szollosi G.J."/>
            <person name="Szarkandi J.G."/>
            <person name="Papp V."/>
            <person name="Albert L."/>
            <person name="Andreopoulos W."/>
            <person name="Angelini C."/>
            <person name="Antonin V."/>
            <person name="Barry K.W."/>
            <person name="Bougher N.L."/>
            <person name="Buchanan P."/>
            <person name="Buyck B."/>
            <person name="Bense V."/>
            <person name="Catcheside P."/>
            <person name="Chovatia M."/>
            <person name="Cooper J."/>
            <person name="Damon W."/>
            <person name="Desjardin D."/>
            <person name="Finy P."/>
            <person name="Geml J."/>
            <person name="Haridas S."/>
            <person name="Hughes K."/>
            <person name="Justo A."/>
            <person name="Karasinski D."/>
            <person name="Kautmanova I."/>
            <person name="Kiss B."/>
            <person name="Kocsube S."/>
            <person name="Kotiranta H."/>
            <person name="LaButti K.M."/>
            <person name="Lechner B.E."/>
            <person name="Liimatainen K."/>
            <person name="Lipzen A."/>
            <person name="Lukacs Z."/>
            <person name="Mihaltcheva S."/>
            <person name="Morgado L.N."/>
            <person name="Niskanen T."/>
            <person name="Noordeloos M.E."/>
            <person name="Ohm R.A."/>
            <person name="Ortiz-Santana B."/>
            <person name="Ovrebo C."/>
            <person name="Racz N."/>
            <person name="Riley R."/>
            <person name="Savchenko A."/>
            <person name="Shiryaev A."/>
            <person name="Soop K."/>
            <person name="Spirin V."/>
            <person name="Szebenyi C."/>
            <person name="Tomsovsky M."/>
            <person name="Tulloss R.E."/>
            <person name="Uehling J."/>
            <person name="Grigoriev I.V."/>
            <person name="Vagvolgyi C."/>
            <person name="Papp T."/>
            <person name="Martin F.M."/>
            <person name="Miettinen O."/>
            <person name="Hibbett D.S."/>
            <person name="Nagy L.G."/>
        </authorList>
    </citation>
    <scope>NUCLEOTIDE SEQUENCE [LARGE SCALE GENOMIC DNA]</scope>
    <source>
        <strain evidence="2 3">CBS 121175</strain>
    </source>
</reference>
<name>A0A5C3KEQ6_COPMA</name>
<feature type="transmembrane region" description="Helical" evidence="1">
    <location>
        <begin position="228"/>
        <end position="253"/>
    </location>
</feature>
<evidence type="ECO:0008006" key="4">
    <source>
        <dbReference type="Google" id="ProtNLM"/>
    </source>
</evidence>
<dbReference type="Proteomes" id="UP000307440">
    <property type="component" value="Unassembled WGS sequence"/>
</dbReference>
<feature type="transmembrane region" description="Helical" evidence="1">
    <location>
        <begin position="145"/>
        <end position="166"/>
    </location>
</feature>
<feature type="transmembrane region" description="Helical" evidence="1">
    <location>
        <begin position="116"/>
        <end position="138"/>
    </location>
</feature>
<proteinExistence type="predicted"/>
<gene>
    <name evidence="2" type="ORF">FA15DRAFT_710003</name>
</gene>
<keyword evidence="1" id="KW-1133">Transmembrane helix</keyword>
<feature type="transmembrane region" description="Helical" evidence="1">
    <location>
        <begin position="22"/>
        <end position="49"/>
    </location>
</feature>
<accession>A0A5C3KEQ6</accession>